<dbReference type="RefSeq" id="WP_131761695.1">
    <property type="nucleotide sequence ID" value="NZ_CAACUY010000182.1"/>
</dbReference>
<evidence type="ECO:0000259" key="2">
    <source>
        <dbReference type="Pfam" id="PF08327"/>
    </source>
</evidence>
<comment type="caution">
    <text evidence="3">The sequence shown here is derived from an EMBL/GenBank/DDBJ whole genome shotgun (WGS) entry which is preliminary data.</text>
</comment>
<gene>
    <name evidence="3" type="ORF">ACFQZM_41830</name>
</gene>
<organism evidence="3 4">
    <name type="scientific">Actinomadura fibrosa</name>
    <dbReference type="NCBI Taxonomy" id="111802"/>
    <lineage>
        <taxon>Bacteria</taxon>
        <taxon>Bacillati</taxon>
        <taxon>Actinomycetota</taxon>
        <taxon>Actinomycetes</taxon>
        <taxon>Streptosporangiales</taxon>
        <taxon>Thermomonosporaceae</taxon>
        <taxon>Actinomadura</taxon>
    </lineage>
</organism>
<sequence>MCNQRLHVDEAEIDVRPGGAGRLVWTERATNGTGATADIVVERVEPPHLFSFRWAFDDGGEPADGNSVLVEFTLASEGEGTRLRVTEHGLEQIHWSEEQKSSFAEDHIEGWAKHLGDLAAYAARKAGAAVR</sequence>
<evidence type="ECO:0000256" key="1">
    <source>
        <dbReference type="ARBA" id="ARBA00006817"/>
    </source>
</evidence>
<dbReference type="EMBL" id="JBHTGP010000026">
    <property type="protein sequence ID" value="MFD0691092.1"/>
    <property type="molecule type" value="Genomic_DNA"/>
</dbReference>
<evidence type="ECO:0000313" key="3">
    <source>
        <dbReference type="EMBL" id="MFD0691092.1"/>
    </source>
</evidence>
<accession>A0ABW2XZ06</accession>
<protein>
    <submittedName>
        <fullName evidence="3">SRPBCC domain-containing protein</fullName>
    </submittedName>
</protein>
<keyword evidence="4" id="KW-1185">Reference proteome</keyword>
<dbReference type="SUPFAM" id="SSF55961">
    <property type="entry name" value="Bet v1-like"/>
    <property type="match status" value="1"/>
</dbReference>
<dbReference type="Proteomes" id="UP001597063">
    <property type="component" value="Unassembled WGS sequence"/>
</dbReference>
<proteinExistence type="inferred from homology"/>
<reference evidence="4" key="1">
    <citation type="journal article" date="2019" name="Int. J. Syst. Evol. Microbiol.">
        <title>The Global Catalogue of Microorganisms (GCM) 10K type strain sequencing project: providing services to taxonomists for standard genome sequencing and annotation.</title>
        <authorList>
            <consortium name="The Broad Institute Genomics Platform"/>
            <consortium name="The Broad Institute Genome Sequencing Center for Infectious Disease"/>
            <person name="Wu L."/>
            <person name="Ma J."/>
        </authorList>
    </citation>
    <scope>NUCLEOTIDE SEQUENCE [LARGE SCALE GENOMIC DNA]</scope>
    <source>
        <strain evidence="4">JCM 9371</strain>
    </source>
</reference>
<dbReference type="InterPro" id="IPR013538">
    <property type="entry name" value="ASHA1/2-like_C"/>
</dbReference>
<dbReference type="Pfam" id="PF08327">
    <property type="entry name" value="AHSA1"/>
    <property type="match status" value="1"/>
</dbReference>
<comment type="similarity">
    <text evidence="1">Belongs to the AHA1 family.</text>
</comment>
<feature type="domain" description="Activator of Hsp90 ATPase homologue 1/2-like C-terminal" evidence="2">
    <location>
        <begin position="7"/>
        <end position="122"/>
    </location>
</feature>
<dbReference type="Gene3D" id="3.30.530.20">
    <property type="match status" value="1"/>
</dbReference>
<dbReference type="InterPro" id="IPR023393">
    <property type="entry name" value="START-like_dom_sf"/>
</dbReference>
<name>A0ABW2XZ06_9ACTN</name>
<evidence type="ECO:0000313" key="4">
    <source>
        <dbReference type="Proteomes" id="UP001597063"/>
    </source>
</evidence>